<protein>
    <submittedName>
        <fullName evidence="5">Flavohemoglobin expression-modulating QEGLA motif protein</fullName>
    </submittedName>
</protein>
<accession>A0ABU4S124</accession>
<dbReference type="InterPro" id="IPR012656">
    <property type="entry name" value="CHP02421_QEGLA"/>
</dbReference>
<sequence>MNIDIEPMPATWRSLDAALFDVVKGTDILDAIAPVNYKEQKLRFFNSGFSVNPEFAYRSVSIDTFQKRRALYALPIENIDDTDLAELYIDVVGSYADKLGQLNAIGTPDFLYESLRYYGEPTEKDIRNAEFLLHLPERLTAEPEQQHESPVLVEALRQFALQEGYDFQLVLDDSMIAKALVSGTQVKINASVRVTQTEISALAHHELGVHLVTTLNARDQRLRVLQLGSPVNTTAQEGLAILCEYLSGSLTVDRLKVLALRVVAVQSLVKERSFKSTFALLKEQYGVPDELAFTITARVYRGGGFTKDCLYLKGFHQVINAFETRKDFNNLMCGKLSIEHLDKITRLIGKGVLQQPKYISPAVARPVAVDDVQQFIVHAIR</sequence>
<proteinExistence type="predicted"/>
<comment type="caution">
    <text evidence="5">The sequence shown here is derived from an EMBL/GenBank/DDBJ whole genome shotgun (WGS) entry which is preliminary data.</text>
</comment>
<reference evidence="5 6" key="1">
    <citation type="submission" date="2023-11" db="EMBL/GenBank/DDBJ databases">
        <title>Gilvimarinus fulvus sp. nov., isolated from the surface of Kelp.</title>
        <authorList>
            <person name="Sun Y.Y."/>
            <person name="Gong Y."/>
            <person name="Du Z.J."/>
        </authorList>
    </citation>
    <scope>NUCLEOTIDE SEQUENCE [LARGE SCALE GENOMIC DNA]</scope>
    <source>
        <strain evidence="5 6">SDUM040013</strain>
    </source>
</reference>
<keyword evidence="6" id="KW-1185">Reference proteome</keyword>
<keyword evidence="2" id="KW-0645">Protease</keyword>
<evidence type="ECO:0000256" key="4">
    <source>
        <dbReference type="ARBA" id="ARBA00023049"/>
    </source>
</evidence>
<dbReference type="Pfam" id="PF08014">
    <property type="entry name" value="MATCAP"/>
    <property type="match status" value="1"/>
</dbReference>
<dbReference type="PANTHER" id="PTHR31817:SF0">
    <property type="entry name" value="CHROMOSOME UNDETERMINED SCAFFOLD_67, WHOLE GENOME SHOTGUN SEQUENCE"/>
    <property type="match status" value="1"/>
</dbReference>
<keyword evidence="4" id="KW-0482">Metalloprotease</keyword>
<dbReference type="InterPro" id="IPR012548">
    <property type="entry name" value="MATCAP"/>
</dbReference>
<dbReference type="NCBIfam" id="TIGR02421">
    <property type="entry name" value="QEGLA"/>
    <property type="match status" value="1"/>
</dbReference>
<keyword evidence="3" id="KW-0378">Hydrolase</keyword>
<evidence type="ECO:0000313" key="6">
    <source>
        <dbReference type="Proteomes" id="UP001273505"/>
    </source>
</evidence>
<name>A0ABU4S124_9GAMM</name>
<gene>
    <name evidence="5" type="ORF">SCD92_15980</name>
</gene>
<dbReference type="PANTHER" id="PTHR31817">
    <property type="match status" value="1"/>
</dbReference>
<dbReference type="RefSeq" id="WP_302721005.1">
    <property type="nucleotide sequence ID" value="NZ_JAULRU010000220.1"/>
</dbReference>
<evidence type="ECO:0000256" key="2">
    <source>
        <dbReference type="ARBA" id="ARBA00022670"/>
    </source>
</evidence>
<dbReference type="Proteomes" id="UP001273505">
    <property type="component" value="Unassembled WGS sequence"/>
</dbReference>
<comment type="cofactor">
    <cofactor evidence="1">
        <name>Zn(2+)</name>
        <dbReference type="ChEBI" id="CHEBI:29105"/>
    </cofactor>
</comment>
<evidence type="ECO:0000313" key="5">
    <source>
        <dbReference type="EMBL" id="MDX6850874.1"/>
    </source>
</evidence>
<dbReference type="EMBL" id="JAXAFO010000033">
    <property type="protein sequence ID" value="MDX6850874.1"/>
    <property type="molecule type" value="Genomic_DNA"/>
</dbReference>
<organism evidence="5 6">
    <name type="scientific">Gilvimarinus gilvus</name>
    <dbReference type="NCBI Taxonomy" id="3058038"/>
    <lineage>
        <taxon>Bacteria</taxon>
        <taxon>Pseudomonadati</taxon>
        <taxon>Pseudomonadota</taxon>
        <taxon>Gammaproteobacteria</taxon>
        <taxon>Cellvibrionales</taxon>
        <taxon>Cellvibrionaceae</taxon>
        <taxon>Gilvimarinus</taxon>
    </lineage>
</organism>
<evidence type="ECO:0000256" key="1">
    <source>
        <dbReference type="ARBA" id="ARBA00001947"/>
    </source>
</evidence>
<evidence type="ECO:0000256" key="3">
    <source>
        <dbReference type="ARBA" id="ARBA00022801"/>
    </source>
</evidence>
<dbReference type="SMART" id="SM01154">
    <property type="entry name" value="DUF1704"/>
    <property type="match status" value="1"/>
</dbReference>